<evidence type="ECO:0000256" key="7">
    <source>
        <dbReference type="ARBA" id="ARBA00022692"/>
    </source>
</evidence>
<dbReference type="PROSITE" id="PS50109">
    <property type="entry name" value="HIS_KIN"/>
    <property type="match status" value="1"/>
</dbReference>
<evidence type="ECO:0000256" key="5">
    <source>
        <dbReference type="ARBA" id="ARBA00022553"/>
    </source>
</evidence>
<feature type="domain" description="Histidine kinase" evidence="15">
    <location>
        <begin position="300"/>
        <end position="503"/>
    </location>
</feature>
<dbReference type="SMART" id="SM00304">
    <property type="entry name" value="HAMP"/>
    <property type="match status" value="1"/>
</dbReference>
<dbReference type="InterPro" id="IPR003660">
    <property type="entry name" value="HAMP_dom"/>
</dbReference>
<dbReference type="Pfam" id="PF00672">
    <property type="entry name" value="HAMP"/>
    <property type="match status" value="1"/>
</dbReference>
<keyword evidence="5" id="KW-0597">Phosphoprotein</keyword>
<evidence type="ECO:0000256" key="10">
    <source>
        <dbReference type="ARBA" id="ARBA00022840"/>
    </source>
</evidence>
<keyword evidence="6" id="KW-0808">Transferase</keyword>
<dbReference type="SUPFAM" id="SSF55874">
    <property type="entry name" value="ATPase domain of HSP90 chaperone/DNA topoisomerase II/histidine kinase"/>
    <property type="match status" value="1"/>
</dbReference>
<organism evidence="17 18">
    <name type="scientific">Vallitalea pronyensis</name>
    <dbReference type="NCBI Taxonomy" id="1348613"/>
    <lineage>
        <taxon>Bacteria</taxon>
        <taxon>Bacillati</taxon>
        <taxon>Bacillota</taxon>
        <taxon>Clostridia</taxon>
        <taxon>Lachnospirales</taxon>
        <taxon>Vallitaleaceae</taxon>
        <taxon>Vallitalea</taxon>
    </lineage>
</organism>
<dbReference type="RefSeq" id="WP_212695294.1">
    <property type="nucleotide sequence ID" value="NZ_CP058649.1"/>
</dbReference>
<evidence type="ECO:0000259" key="15">
    <source>
        <dbReference type="PROSITE" id="PS50109"/>
    </source>
</evidence>
<dbReference type="GO" id="GO:0000155">
    <property type="term" value="F:phosphorelay sensor kinase activity"/>
    <property type="evidence" value="ECO:0007669"/>
    <property type="project" value="InterPro"/>
</dbReference>
<dbReference type="EMBL" id="CP058649">
    <property type="protein sequence ID" value="QUI24602.1"/>
    <property type="molecule type" value="Genomic_DNA"/>
</dbReference>
<sequence length="503" mass="58220">MKGKSLNFKLMVTFIGVILFFSLISYTLLIQAFQNYYYEDIYKVLEADTDTNKEITDIDAFIENNDEDIRSIEQLYWVVDKGKLVRKPRNRHDNSITEDVLKKMEENLLAQDEASKRYSMTVNGRRLFYVITIHTTPRKMPNPSLMKIIPYLSILKGRPLLESTNMFDPQKDERLKAPNKPVRDRLNALSKVSANNTFYKVALRWAPLDNSLEQQLYIQLGIVLIITAIATLAVFFILSRYLTLPLNQLSKSVKRISNRKFDIPITINRQDEIGFLAQTIEEMRKDLLSYDEEQKLKLHSISHELKTPIMIIQSYVDAIKRGLYPKGTSEASLDVIDEECSRLEKLVKNLLYIQRLDYFDTEIKHTTPINLKDPIQDVLDNMVVKMGDIQTDVQLQDAFISADYNQIKIIVENIMSNQIRYADASIKISLTQDGEKAVLAFYNDGEPIDHMENIFKMFKKGKNGQSGLGLYIVKRLVRISEGEIYAMNEEHGVTFRIEWPLMA</sequence>
<keyword evidence="10" id="KW-0067">ATP-binding</keyword>
<dbReference type="InterPro" id="IPR005467">
    <property type="entry name" value="His_kinase_dom"/>
</dbReference>
<evidence type="ECO:0000256" key="6">
    <source>
        <dbReference type="ARBA" id="ARBA00022679"/>
    </source>
</evidence>
<evidence type="ECO:0000313" key="18">
    <source>
        <dbReference type="Proteomes" id="UP000683246"/>
    </source>
</evidence>
<evidence type="ECO:0000256" key="2">
    <source>
        <dbReference type="ARBA" id="ARBA00004651"/>
    </source>
</evidence>
<evidence type="ECO:0000256" key="11">
    <source>
        <dbReference type="ARBA" id="ARBA00022989"/>
    </source>
</evidence>
<dbReference type="EC" id="2.7.13.3" evidence="3"/>
<dbReference type="Gene3D" id="3.30.565.10">
    <property type="entry name" value="Histidine kinase-like ATPase, C-terminal domain"/>
    <property type="match status" value="1"/>
</dbReference>
<dbReference type="KEGG" id="vpy:HZI73_20850"/>
<reference evidence="17" key="1">
    <citation type="submission" date="2020-07" db="EMBL/GenBank/DDBJ databases">
        <title>Vallitalea pronyensis genome.</title>
        <authorList>
            <person name="Postec A."/>
        </authorList>
    </citation>
    <scope>NUCLEOTIDE SEQUENCE</scope>
    <source>
        <strain evidence="17">FatNI3</strain>
    </source>
</reference>
<keyword evidence="4" id="KW-1003">Cell membrane</keyword>
<dbReference type="PANTHER" id="PTHR45528:SF1">
    <property type="entry name" value="SENSOR HISTIDINE KINASE CPXA"/>
    <property type="match status" value="1"/>
</dbReference>
<dbReference type="CDD" id="cd06225">
    <property type="entry name" value="HAMP"/>
    <property type="match status" value="1"/>
</dbReference>
<comment type="catalytic activity">
    <reaction evidence="1">
        <text>ATP + protein L-histidine = ADP + protein N-phospho-L-histidine.</text>
        <dbReference type="EC" id="2.7.13.3"/>
    </reaction>
</comment>
<dbReference type="GO" id="GO:0005524">
    <property type="term" value="F:ATP binding"/>
    <property type="evidence" value="ECO:0007669"/>
    <property type="project" value="UniProtKB-KW"/>
</dbReference>
<dbReference type="Pfam" id="PF02518">
    <property type="entry name" value="HATPase_c"/>
    <property type="match status" value="1"/>
</dbReference>
<dbReference type="PROSITE" id="PS50885">
    <property type="entry name" value="HAMP"/>
    <property type="match status" value="1"/>
</dbReference>
<keyword evidence="18" id="KW-1185">Reference proteome</keyword>
<dbReference type="SMART" id="SM00387">
    <property type="entry name" value="HATPase_c"/>
    <property type="match status" value="1"/>
</dbReference>
<dbReference type="Pfam" id="PF00512">
    <property type="entry name" value="HisKA"/>
    <property type="match status" value="1"/>
</dbReference>
<dbReference type="PANTHER" id="PTHR45528">
    <property type="entry name" value="SENSOR HISTIDINE KINASE CPXA"/>
    <property type="match status" value="1"/>
</dbReference>
<protein>
    <recommendedName>
        <fullName evidence="3">histidine kinase</fullName>
        <ecNumber evidence="3">2.7.13.3</ecNumber>
    </recommendedName>
</protein>
<keyword evidence="13 14" id="KW-0472">Membrane</keyword>
<feature type="transmembrane region" description="Helical" evidence="14">
    <location>
        <begin position="12"/>
        <end position="33"/>
    </location>
</feature>
<keyword evidence="11 14" id="KW-1133">Transmembrane helix</keyword>
<dbReference type="Gene3D" id="6.10.340.10">
    <property type="match status" value="1"/>
</dbReference>
<dbReference type="InterPro" id="IPR036097">
    <property type="entry name" value="HisK_dim/P_sf"/>
</dbReference>
<dbReference type="GO" id="GO:0005886">
    <property type="term" value="C:plasma membrane"/>
    <property type="evidence" value="ECO:0007669"/>
    <property type="project" value="UniProtKB-SubCell"/>
</dbReference>
<evidence type="ECO:0000256" key="9">
    <source>
        <dbReference type="ARBA" id="ARBA00022777"/>
    </source>
</evidence>
<dbReference type="Proteomes" id="UP000683246">
    <property type="component" value="Chromosome"/>
</dbReference>
<evidence type="ECO:0000313" key="17">
    <source>
        <dbReference type="EMBL" id="QUI24602.1"/>
    </source>
</evidence>
<evidence type="ECO:0000256" key="4">
    <source>
        <dbReference type="ARBA" id="ARBA00022475"/>
    </source>
</evidence>
<proteinExistence type="predicted"/>
<keyword evidence="9 17" id="KW-0418">Kinase</keyword>
<feature type="domain" description="HAMP" evidence="16">
    <location>
        <begin position="240"/>
        <end position="292"/>
    </location>
</feature>
<evidence type="ECO:0000259" key="16">
    <source>
        <dbReference type="PROSITE" id="PS50885"/>
    </source>
</evidence>
<evidence type="ECO:0000256" key="12">
    <source>
        <dbReference type="ARBA" id="ARBA00023012"/>
    </source>
</evidence>
<comment type="subcellular location">
    <subcellularLocation>
        <location evidence="2">Cell membrane</location>
        <topology evidence="2">Multi-pass membrane protein</topology>
    </subcellularLocation>
</comment>
<dbReference type="AlphaFoldDB" id="A0A8J8MMI8"/>
<feature type="transmembrane region" description="Helical" evidence="14">
    <location>
        <begin position="216"/>
        <end position="238"/>
    </location>
</feature>
<evidence type="ECO:0000256" key="13">
    <source>
        <dbReference type="ARBA" id="ARBA00023136"/>
    </source>
</evidence>
<dbReference type="Gene3D" id="1.10.287.130">
    <property type="match status" value="1"/>
</dbReference>
<keyword evidence="7 14" id="KW-0812">Transmembrane</keyword>
<dbReference type="InterPro" id="IPR003594">
    <property type="entry name" value="HATPase_dom"/>
</dbReference>
<evidence type="ECO:0000256" key="8">
    <source>
        <dbReference type="ARBA" id="ARBA00022741"/>
    </source>
</evidence>
<dbReference type="InterPro" id="IPR050398">
    <property type="entry name" value="HssS/ArlS-like"/>
</dbReference>
<dbReference type="SUPFAM" id="SSF158472">
    <property type="entry name" value="HAMP domain-like"/>
    <property type="match status" value="1"/>
</dbReference>
<evidence type="ECO:0000256" key="3">
    <source>
        <dbReference type="ARBA" id="ARBA00012438"/>
    </source>
</evidence>
<gene>
    <name evidence="17" type="ORF">HZI73_20850</name>
</gene>
<name>A0A8J8MMI8_9FIRM</name>
<dbReference type="CDD" id="cd00082">
    <property type="entry name" value="HisKA"/>
    <property type="match status" value="1"/>
</dbReference>
<dbReference type="SUPFAM" id="SSF47384">
    <property type="entry name" value="Homodimeric domain of signal transducing histidine kinase"/>
    <property type="match status" value="1"/>
</dbReference>
<dbReference type="InterPro" id="IPR036890">
    <property type="entry name" value="HATPase_C_sf"/>
</dbReference>
<keyword evidence="12" id="KW-0902">Two-component regulatory system</keyword>
<evidence type="ECO:0000256" key="1">
    <source>
        <dbReference type="ARBA" id="ARBA00000085"/>
    </source>
</evidence>
<evidence type="ECO:0000256" key="14">
    <source>
        <dbReference type="SAM" id="Phobius"/>
    </source>
</evidence>
<accession>A0A8J8MMI8</accession>
<dbReference type="SMART" id="SM00388">
    <property type="entry name" value="HisKA"/>
    <property type="match status" value="1"/>
</dbReference>
<keyword evidence="8" id="KW-0547">Nucleotide-binding</keyword>
<dbReference type="InterPro" id="IPR003661">
    <property type="entry name" value="HisK_dim/P_dom"/>
</dbReference>